<reference evidence="6 7" key="1">
    <citation type="submission" date="2018-04" db="EMBL/GenBank/DDBJ databases">
        <title>Methylobacterium sp. PR1016A genome.</title>
        <authorList>
            <person name="Park W."/>
        </authorList>
    </citation>
    <scope>NUCLEOTIDE SEQUENCE [LARGE SCALE GENOMIC DNA]</scope>
    <source>
        <strain evidence="6 7">PR1016A</strain>
    </source>
</reference>
<dbReference type="Pfam" id="PF00730">
    <property type="entry name" value="HhH-GPD"/>
    <property type="match status" value="1"/>
</dbReference>
<dbReference type="EC" id="3.2.2.21" evidence="2"/>
<evidence type="ECO:0000313" key="6">
    <source>
        <dbReference type="EMBL" id="AWB20172.1"/>
    </source>
</evidence>
<evidence type="ECO:0000256" key="3">
    <source>
        <dbReference type="ARBA" id="ARBA00022763"/>
    </source>
</evidence>
<dbReference type="GO" id="GO:0043916">
    <property type="term" value="F:DNA-7-methylguanine glycosylase activity"/>
    <property type="evidence" value="ECO:0007669"/>
    <property type="project" value="TreeGrafter"/>
</dbReference>
<dbReference type="Gene3D" id="1.10.1670.40">
    <property type="match status" value="1"/>
</dbReference>
<keyword evidence="4" id="KW-0234">DNA repair</keyword>
<dbReference type="AlphaFoldDB" id="A0A2R4WF56"/>
<evidence type="ECO:0000256" key="4">
    <source>
        <dbReference type="ARBA" id="ARBA00023204"/>
    </source>
</evidence>
<dbReference type="CDD" id="cd00056">
    <property type="entry name" value="ENDO3c"/>
    <property type="match status" value="1"/>
</dbReference>
<dbReference type="GO" id="GO:0005737">
    <property type="term" value="C:cytoplasm"/>
    <property type="evidence" value="ECO:0007669"/>
    <property type="project" value="TreeGrafter"/>
</dbReference>
<dbReference type="InterPro" id="IPR051912">
    <property type="entry name" value="Alkylbase_DNA_Glycosylase/TA"/>
</dbReference>
<dbReference type="GO" id="GO:0032131">
    <property type="term" value="F:alkylated DNA binding"/>
    <property type="evidence" value="ECO:0007669"/>
    <property type="project" value="TreeGrafter"/>
</dbReference>
<evidence type="ECO:0000313" key="7">
    <source>
        <dbReference type="Proteomes" id="UP000244755"/>
    </source>
</evidence>
<dbReference type="InterPro" id="IPR011257">
    <property type="entry name" value="DNA_glycosylase"/>
</dbReference>
<dbReference type="RefSeq" id="WP_099952086.1">
    <property type="nucleotide sequence ID" value="NZ_CP028843.1"/>
</dbReference>
<dbReference type="OrthoDB" id="9785929at2"/>
<dbReference type="Gene3D" id="1.10.340.30">
    <property type="entry name" value="Hypothetical protein, domain 2"/>
    <property type="match status" value="1"/>
</dbReference>
<gene>
    <name evidence="6" type="ORF">DA075_03845</name>
</gene>
<dbReference type="Proteomes" id="UP000244755">
    <property type="component" value="Chromosome 1"/>
</dbReference>
<evidence type="ECO:0000259" key="5">
    <source>
        <dbReference type="SMART" id="SM00478"/>
    </source>
</evidence>
<keyword evidence="3" id="KW-0227">DNA damage</keyword>
<accession>A0A2R4WF56</accession>
<dbReference type="GO" id="GO:0032993">
    <property type="term" value="C:protein-DNA complex"/>
    <property type="evidence" value="ECO:0007669"/>
    <property type="project" value="TreeGrafter"/>
</dbReference>
<evidence type="ECO:0000256" key="1">
    <source>
        <dbReference type="ARBA" id="ARBA00000086"/>
    </source>
</evidence>
<dbReference type="InterPro" id="IPR003265">
    <property type="entry name" value="HhH-GPD_domain"/>
</dbReference>
<sequence>MRTRRTPQAISPPAPGVTGKLLDSEAALQEGVAALAVLDPAMARLVAEGARPPLRKRPPGFEGLAGIVVSQQISTASAAAIWGRLKAALPDLTAEALAAAPDELLRGAGLSAPKIRTLRAAAAAIVAGVLPLDALPTLPADEAHRLMVAVHGIGPWTADVYLLFCLGHPDAFPAGDLALQEAARLADGLEIRPSAAALNVRAEAWRPWRGVAAKVLWAYYRVAKARDGAPLSP</sequence>
<name>A0A2R4WF56_9HYPH</name>
<dbReference type="PANTHER" id="PTHR43003">
    <property type="entry name" value="DNA-3-METHYLADENINE GLYCOSYLASE"/>
    <property type="match status" value="1"/>
</dbReference>
<keyword evidence="7" id="KW-1185">Reference proteome</keyword>
<dbReference type="GO" id="GO:0006307">
    <property type="term" value="P:DNA alkylation repair"/>
    <property type="evidence" value="ECO:0007669"/>
    <property type="project" value="TreeGrafter"/>
</dbReference>
<dbReference type="KEGG" id="mee:DA075_03845"/>
<dbReference type="PANTHER" id="PTHR43003:SF13">
    <property type="entry name" value="DNA-3-METHYLADENINE GLYCOSYLASE 2"/>
    <property type="match status" value="1"/>
</dbReference>
<comment type="catalytic activity">
    <reaction evidence="1">
        <text>Hydrolysis of alkylated DNA, releasing 3-methyladenine, 3-methylguanine, 7-methylguanine and 7-methyladenine.</text>
        <dbReference type="EC" id="3.2.2.21"/>
    </reaction>
</comment>
<evidence type="ECO:0000256" key="2">
    <source>
        <dbReference type="ARBA" id="ARBA00012000"/>
    </source>
</evidence>
<organism evidence="6 7">
    <name type="scientific">Methylobacterium currus</name>
    <dbReference type="NCBI Taxonomy" id="2051553"/>
    <lineage>
        <taxon>Bacteria</taxon>
        <taxon>Pseudomonadati</taxon>
        <taxon>Pseudomonadota</taxon>
        <taxon>Alphaproteobacteria</taxon>
        <taxon>Hyphomicrobiales</taxon>
        <taxon>Methylobacteriaceae</taxon>
        <taxon>Methylobacterium</taxon>
    </lineage>
</organism>
<protein>
    <recommendedName>
        <fullName evidence="2">DNA-3-methyladenine glycosylase II</fullName>
        <ecNumber evidence="2">3.2.2.21</ecNumber>
    </recommendedName>
</protein>
<proteinExistence type="predicted"/>
<dbReference type="EMBL" id="CP028843">
    <property type="protein sequence ID" value="AWB20172.1"/>
    <property type="molecule type" value="Genomic_DNA"/>
</dbReference>
<dbReference type="GO" id="GO:0006285">
    <property type="term" value="P:base-excision repair, AP site formation"/>
    <property type="evidence" value="ECO:0007669"/>
    <property type="project" value="TreeGrafter"/>
</dbReference>
<dbReference type="SMART" id="SM00478">
    <property type="entry name" value="ENDO3c"/>
    <property type="match status" value="1"/>
</dbReference>
<feature type="domain" description="HhH-GPD" evidence="5">
    <location>
        <begin position="69"/>
        <end position="221"/>
    </location>
</feature>
<dbReference type="SUPFAM" id="SSF48150">
    <property type="entry name" value="DNA-glycosylase"/>
    <property type="match status" value="1"/>
</dbReference>
<dbReference type="GO" id="GO:0008725">
    <property type="term" value="F:DNA-3-methyladenine glycosylase activity"/>
    <property type="evidence" value="ECO:0007669"/>
    <property type="project" value="TreeGrafter"/>
</dbReference>